<proteinExistence type="predicted"/>
<keyword evidence="3" id="KW-1185">Reference proteome</keyword>
<evidence type="ECO:0000256" key="1">
    <source>
        <dbReference type="SAM" id="Phobius"/>
    </source>
</evidence>
<name>A0A1A9WD95_9MUSC</name>
<sequence length="102" mass="11876">MEKNFNFTPLIKVSLNHQHLKSQSKKENASRNQCTLFRCDAIDNDINNKSWQLVPLREGVAEVKMHLLEILPVLWFIVSHFITCLLQGLRRIVAYRTKVNGD</sequence>
<reference evidence="2" key="2">
    <citation type="submission" date="2020-05" db="UniProtKB">
        <authorList>
            <consortium name="EnsemblMetazoa"/>
        </authorList>
    </citation>
    <scope>IDENTIFICATION</scope>
    <source>
        <strain evidence="2">IAEA</strain>
    </source>
</reference>
<dbReference type="Proteomes" id="UP000091820">
    <property type="component" value="Unassembled WGS sequence"/>
</dbReference>
<dbReference type="AlphaFoldDB" id="A0A1A9WD95"/>
<protein>
    <submittedName>
        <fullName evidence="2">Uncharacterized protein</fullName>
    </submittedName>
</protein>
<evidence type="ECO:0000313" key="3">
    <source>
        <dbReference type="Proteomes" id="UP000091820"/>
    </source>
</evidence>
<keyword evidence="1" id="KW-1133">Transmembrane helix</keyword>
<dbReference type="VEuPathDB" id="VectorBase:GBRI015383"/>
<reference evidence="3" key="1">
    <citation type="submission" date="2014-03" db="EMBL/GenBank/DDBJ databases">
        <authorList>
            <person name="Aksoy S."/>
            <person name="Warren W."/>
            <person name="Wilson R.K."/>
        </authorList>
    </citation>
    <scope>NUCLEOTIDE SEQUENCE [LARGE SCALE GENOMIC DNA]</scope>
    <source>
        <strain evidence="3">IAEA</strain>
    </source>
</reference>
<keyword evidence="1" id="KW-0472">Membrane</keyword>
<keyword evidence="1" id="KW-0812">Transmembrane</keyword>
<evidence type="ECO:0000313" key="2">
    <source>
        <dbReference type="EnsemblMetazoa" id="GBRI015383-PA"/>
    </source>
</evidence>
<feature type="transmembrane region" description="Helical" evidence="1">
    <location>
        <begin position="70"/>
        <end position="89"/>
    </location>
</feature>
<organism evidence="2 3">
    <name type="scientific">Glossina brevipalpis</name>
    <dbReference type="NCBI Taxonomy" id="37001"/>
    <lineage>
        <taxon>Eukaryota</taxon>
        <taxon>Metazoa</taxon>
        <taxon>Ecdysozoa</taxon>
        <taxon>Arthropoda</taxon>
        <taxon>Hexapoda</taxon>
        <taxon>Insecta</taxon>
        <taxon>Pterygota</taxon>
        <taxon>Neoptera</taxon>
        <taxon>Endopterygota</taxon>
        <taxon>Diptera</taxon>
        <taxon>Brachycera</taxon>
        <taxon>Muscomorpha</taxon>
        <taxon>Hippoboscoidea</taxon>
        <taxon>Glossinidae</taxon>
        <taxon>Glossina</taxon>
    </lineage>
</organism>
<accession>A0A1A9WD95</accession>
<dbReference type="EnsemblMetazoa" id="GBRI015383-RA">
    <property type="protein sequence ID" value="GBRI015383-PA"/>
    <property type="gene ID" value="GBRI015383"/>
</dbReference>